<dbReference type="Gene3D" id="3.10.20.310">
    <property type="entry name" value="membrane protein fhac"/>
    <property type="match status" value="3"/>
</dbReference>
<evidence type="ECO:0000256" key="6">
    <source>
        <dbReference type="ARBA" id="ARBA00022729"/>
    </source>
</evidence>
<name>A0AA87CPN3_PROST</name>
<keyword evidence="7" id="KW-0472">Membrane</keyword>
<keyword evidence="4" id="KW-1134">Transmembrane beta strand</keyword>
<sequence length="594" mass="66312">MESLVKLSMNLGAGVSKYPIICFLSLTAAVSTAYAANLRLNIEGLEGQPNQNVRVQLSTISQDEVVPNGRFRARVTKAIEDGLKPLGYYQPKIEFSYQENKPPARSVLTAKVTLGEPIRVQGVNIELEGGAKNDPDYAKMIKSNTPKIGTIQNDGEYESFKGKFSSLAIRKGYFDAIMEKSQLGISLDHHASYWDFNFNSGERYRFGAISYEGSQIRTDYLNNLAPFKEGEYYTSEQLAEFNRRLVETGWFTSAIVTPNIAKAREDDTDILPMEGVMVPRAKNFVELGGGYATDVGPRVKATWNKPWVNSRGQSITSNISLSQPEQIIDASYKIPLKANPLEQYYAVQGGYKRTDLNDTESDTTTLNLSRNWDYSSGWQYGVNMRWMLSHFTQADVTNTTMLLYPGANASRIRQRGGVMPSWGDSQRYSVDYSNEIWGSDIDFLVLQTKQVWIRSPWEGHRFVFRGNLGWIETNNFDKVPPDLRFFAGGDGSVRGYGYQKISPEDSKGKLTGASKLVVGSIEYDYNFTGNWWGAAFVDTGEAVNDIKKSDFKTGAGVGVRWVSPVGPIKFDLATPIGDSDNNKIQFYIGLGTEL</sequence>
<comment type="similarity">
    <text evidence="2">Belongs to the TamA family.</text>
</comment>
<keyword evidence="6" id="KW-0732">Signal</keyword>
<proteinExistence type="inferred from homology"/>
<feature type="domain" description="POTRA" evidence="12">
    <location>
        <begin position="204"/>
        <end position="267"/>
    </location>
</feature>
<feature type="domain" description="Bacterial surface antigen (D15)" evidence="11">
    <location>
        <begin position="298"/>
        <end position="593"/>
    </location>
</feature>
<dbReference type="InterPro" id="IPR035243">
    <property type="entry name" value="TamA_POTRA_Dom_1"/>
</dbReference>
<evidence type="ECO:0000259" key="11">
    <source>
        <dbReference type="Pfam" id="PF01103"/>
    </source>
</evidence>
<reference evidence="14 15" key="3">
    <citation type="submission" date="2008-05" db="EMBL/GenBank/DDBJ databases">
        <authorList>
            <person name="Fulton L."/>
            <person name="Clifton S."/>
            <person name="Fulton B."/>
            <person name="Xu J."/>
            <person name="Minx P."/>
            <person name="Pepin K.H."/>
            <person name="Johnson M."/>
            <person name="Thiruvilangam P."/>
            <person name="Bhonagiri V."/>
            <person name="Nash W.E."/>
            <person name="Mardis E.R."/>
            <person name="Wilson R.K."/>
        </authorList>
    </citation>
    <scope>NUCLEOTIDE SEQUENCE [LARGE SCALE GENOMIC DNA]</scope>
    <source>
        <strain evidence="14 15">ATCC 25827</strain>
    </source>
</reference>
<evidence type="ECO:0000256" key="5">
    <source>
        <dbReference type="ARBA" id="ARBA00022692"/>
    </source>
</evidence>
<keyword evidence="5" id="KW-0812">Transmembrane</keyword>
<evidence type="ECO:0000256" key="10">
    <source>
        <dbReference type="ARBA" id="ARBA00093548"/>
    </source>
</evidence>
<evidence type="ECO:0000256" key="9">
    <source>
        <dbReference type="ARBA" id="ARBA00033063"/>
    </source>
</evidence>
<dbReference type="AlphaFoldDB" id="A0AA87CPN3"/>
<evidence type="ECO:0000256" key="7">
    <source>
        <dbReference type="ARBA" id="ARBA00023136"/>
    </source>
</evidence>
<dbReference type="Pfam" id="PF17243">
    <property type="entry name" value="POTRA_TamA_1"/>
    <property type="match status" value="1"/>
</dbReference>
<dbReference type="PANTHER" id="PTHR12815">
    <property type="entry name" value="SORTING AND ASSEMBLY MACHINERY SAMM50 PROTEIN FAMILY MEMBER"/>
    <property type="match status" value="1"/>
</dbReference>
<dbReference type="GO" id="GO:0097347">
    <property type="term" value="C:TAM protein secretion complex"/>
    <property type="evidence" value="ECO:0007669"/>
    <property type="project" value="TreeGrafter"/>
</dbReference>
<dbReference type="Pfam" id="PF07244">
    <property type="entry name" value="POTRA"/>
    <property type="match status" value="1"/>
</dbReference>
<reference evidence="15" key="1">
    <citation type="submission" date="2008-04" db="EMBL/GenBank/DDBJ databases">
        <title>Draft genome sequence of Providencia stuartii (ATCC 25827).</title>
        <authorList>
            <person name="Sudarsanam P."/>
            <person name="Ley R."/>
            <person name="Guruge J."/>
            <person name="Turnbaugh P.J."/>
            <person name="Mahowald M."/>
            <person name="Liep D."/>
            <person name="Gordon J."/>
        </authorList>
    </citation>
    <scope>NUCLEOTIDE SEQUENCE [LARGE SCALE GENOMIC DNA]</scope>
    <source>
        <strain evidence="15">ATCC 25827</strain>
    </source>
</reference>
<evidence type="ECO:0000256" key="8">
    <source>
        <dbReference type="ARBA" id="ARBA00023237"/>
    </source>
</evidence>
<accession>A0AA87CPN3</accession>
<organism evidence="14 15">
    <name type="scientific">Providencia stuartii ATCC 25827</name>
    <dbReference type="NCBI Taxonomy" id="471874"/>
    <lineage>
        <taxon>Bacteria</taxon>
        <taxon>Pseudomonadati</taxon>
        <taxon>Pseudomonadota</taxon>
        <taxon>Gammaproteobacteria</taxon>
        <taxon>Enterobacterales</taxon>
        <taxon>Morganellaceae</taxon>
        <taxon>Providencia</taxon>
    </lineage>
</organism>
<dbReference type="InterPro" id="IPR010827">
    <property type="entry name" value="BamA/TamA_POTRA"/>
</dbReference>
<keyword evidence="8" id="KW-0998">Cell outer membrane</keyword>
<dbReference type="Gene3D" id="2.40.160.50">
    <property type="entry name" value="membrane protein fhac: a member of the omp85/tpsb transporter family"/>
    <property type="match status" value="1"/>
</dbReference>
<comment type="subunit">
    <text evidence="10">Interacts with TamB to form the translocation and assembly module (TAM).</text>
</comment>
<dbReference type="GO" id="GO:0009306">
    <property type="term" value="P:protein secretion"/>
    <property type="evidence" value="ECO:0007669"/>
    <property type="project" value="TreeGrafter"/>
</dbReference>
<evidence type="ECO:0000259" key="13">
    <source>
        <dbReference type="Pfam" id="PF17243"/>
    </source>
</evidence>
<evidence type="ECO:0000259" key="12">
    <source>
        <dbReference type="Pfam" id="PF07244"/>
    </source>
</evidence>
<comment type="subcellular location">
    <subcellularLocation>
        <location evidence="1">Cell outer membrane</location>
    </subcellularLocation>
</comment>
<dbReference type="GO" id="GO:0009279">
    <property type="term" value="C:cell outer membrane"/>
    <property type="evidence" value="ECO:0007669"/>
    <property type="project" value="UniProtKB-SubCell"/>
</dbReference>
<evidence type="ECO:0000256" key="3">
    <source>
        <dbReference type="ARBA" id="ARBA00015419"/>
    </source>
</evidence>
<evidence type="ECO:0000313" key="14">
    <source>
        <dbReference type="EMBL" id="EDU58171.1"/>
    </source>
</evidence>
<protein>
    <recommendedName>
        <fullName evidence="3">Translocation and assembly module subunit TamA</fullName>
    </recommendedName>
    <alternativeName>
        <fullName evidence="9">Autotransporter assembly factor TamA</fullName>
    </alternativeName>
</protein>
<dbReference type="Proteomes" id="UP000004506">
    <property type="component" value="Unassembled WGS sequence"/>
</dbReference>
<dbReference type="EMBL" id="ABJD02000102">
    <property type="protein sequence ID" value="EDU58171.1"/>
    <property type="molecule type" value="Genomic_DNA"/>
</dbReference>
<evidence type="ECO:0000256" key="1">
    <source>
        <dbReference type="ARBA" id="ARBA00004442"/>
    </source>
</evidence>
<evidence type="ECO:0000256" key="4">
    <source>
        <dbReference type="ARBA" id="ARBA00022452"/>
    </source>
</evidence>
<evidence type="ECO:0000313" key="15">
    <source>
        <dbReference type="Proteomes" id="UP000004506"/>
    </source>
</evidence>
<comment type="caution">
    <text evidence="14">The sequence shown here is derived from an EMBL/GenBank/DDBJ whole genome shotgun (WGS) entry which is preliminary data.</text>
</comment>
<gene>
    <name evidence="14" type="ORF">PROSTU_03903</name>
</gene>
<feature type="domain" description="TamA POTRA" evidence="13">
    <location>
        <begin position="40"/>
        <end position="113"/>
    </location>
</feature>
<reference evidence="15" key="2">
    <citation type="submission" date="2008-04" db="EMBL/GenBank/DDBJ databases">
        <title>Draft genome sequence of Providencia stuartii(ATCC 25827).</title>
        <authorList>
            <person name="Sudarsanam P."/>
            <person name="Ley R."/>
            <person name="Guruge J."/>
            <person name="Turnbaugh P.J."/>
            <person name="Mahowald M."/>
            <person name="Liep D."/>
            <person name="Gordon J."/>
        </authorList>
    </citation>
    <scope>NUCLEOTIDE SEQUENCE [LARGE SCALE GENOMIC DNA]</scope>
    <source>
        <strain evidence="15">ATCC 25827</strain>
    </source>
</reference>
<dbReference type="PANTHER" id="PTHR12815:SF47">
    <property type="entry name" value="TRANSLOCATION AND ASSEMBLY MODULE SUBUNIT TAMA"/>
    <property type="match status" value="1"/>
</dbReference>
<dbReference type="Pfam" id="PF01103">
    <property type="entry name" value="Omp85"/>
    <property type="match status" value="1"/>
</dbReference>
<evidence type="ECO:0000256" key="2">
    <source>
        <dbReference type="ARBA" id="ARBA00010248"/>
    </source>
</evidence>
<dbReference type="InterPro" id="IPR000184">
    <property type="entry name" value="Bac_surfAg_D15"/>
</dbReference>
<dbReference type="InterPro" id="IPR039910">
    <property type="entry name" value="D15-like"/>
</dbReference>